<evidence type="ECO:0000313" key="8">
    <source>
        <dbReference type="Proteomes" id="UP000002457"/>
    </source>
</evidence>
<dbReference type="STRING" id="521011.Mpal_1723"/>
<keyword evidence="8" id="KW-1185">Reference proteome</keyword>
<dbReference type="SUPFAM" id="SSF53335">
    <property type="entry name" value="S-adenosyl-L-methionine-dependent methyltransferases"/>
    <property type="match status" value="1"/>
</dbReference>
<dbReference type="InterPro" id="IPR025714">
    <property type="entry name" value="Methyltranfer_dom"/>
</dbReference>
<organism evidence="7 8">
    <name type="scientific">Methanosphaerula palustris (strain ATCC BAA-1556 / DSM 19958 / E1-9c)</name>
    <dbReference type="NCBI Taxonomy" id="521011"/>
    <lineage>
        <taxon>Archaea</taxon>
        <taxon>Methanobacteriati</taxon>
        <taxon>Methanobacteriota</taxon>
        <taxon>Stenosarchaea group</taxon>
        <taxon>Methanomicrobia</taxon>
        <taxon>Methanomicrobiales</taxon>
        <taxon>Methanoregulaceae</taxon>
        <taxon>Methanosphaerula</taxon>
    </lineage>
</organism>
<sequence>MVLKGGPTQDEVMAISLFKLGVQSGDTVADIGCGTGKVAIAMAADAGSVIAVDRREEAIAVAEQAALEAGTSNIEFHCGEATDLLRQIPSLDCAFLGGSQSLETVLDLLAERVKRTIVVNAVLLDTVYEAVRVMKKLDIFEEVVQVQVARSYPLGKSLIFRPIDPVFIVTGRVA</sequence>
<dbReference type="GO" id="GO:0009236">
    <property type="term" value="P:cobalamin biosynthetic process"/>
    <property type="evidence" value="ECO:0007669"/>
    <property type="project" value="UniProtKB-KW"/>
</dbReference>
<evidence type="ECO:0000313" key="7">
    <source>
        <dbReference type="EMBL" id="ACL17030.1"/>
    </source>
</evidence>
<evidence type="ECO:0000256" key="4">
    <source>
        <dbReference type="ARBA" id="ARBA00022679"/>
    </source>
</evidence>
<dbReference type="Proteomes" id="UP000002457">
    <property type="component" value="Chromosome"/>
</dbReference>
<dbReference type="GO" id="GO:0008168">
    <property type="term" value="F:methyltransferase activity"/>
    <property type="evidence" value="ECO:0007669"/>
    <property type="project" value="UniProtKB-KW"/>
</dbReference>
<dbReference type="GeneID" id="7271286"/>
<protein>
    <submittedName>
        <fullName evidence="7">Methyltransferase type 11</fullName>
    </submittedName>
</protein>
<dbReference type="EMBL" id="CP001338">
    <property type="protein sequence ID" value="ACL17030.1"/>
    <property type="molecule type" value="Genomic_DNA"/>
</dbReference>
<dbReference type="eggNOG" id="arCOG00977">
    <property type="taxonomic scope" value="Archaea"/>
</dbReference>
<dbReference type="Pfam" id="PF13847">
    <property type="entry name" value="Methyltransf_31"/>
    <property type="match status" value="1"/>
</dbReference>
<dbReference type="CDD" id="cd02440">
    <property type="entry name" value="AdoMet_MTases"/>
    <property type="match status" value="1"/>
</dbReference>
<comment type="pathway">
    <text evidence="1">Cofactor biosynthesis; adenosylcobalamin biosynthesis.</text>
</comment>
<dbReference type="AlphaFoldDB" id="B8GJI9"/>
<keyword evidence="5" id="KW-0949">S-adenosyl-L-methionine</keyword>
<dbReference type="PANTHER" id="PTHR43182:SF1">
    <property type="entry name" value="COBALT-PRECORRIN-7 C(5)-METHYLTRANSFERASE"/>
    <property type="match status" value="1"/>
</dbReference>
<accession>B8GJI9</accession>
<gene>
    <name evidence="7" type="ordered locus">Mpal_1723</name>
</gene>
<dbReference type="PANTHER" id="PTHR43182">
    <property type="entry name" value="COBALT-PRECORRIN-6B C(15)-METHYLTRANSFERASE (DECARBOXYLATING)"/>
    <property type="match status" value="1"/>
</dbReference>
<evidence type="ECO:0000256" key="2">
    <source>
        <dbReference type="ARBA" id="ARBA00022573"/>
    </source>
</evidence>
<keyword evidence="2" id="KW-0169">Cobalamin biosynthesis</keyword>
<dbReference type="Gene3D" id="3.40.50.150">
    <property type="entry name" value="Vaccinia Virus protein VP39"/>
    <property type="match status" value="1"/>
</dbReference>
<name>B8GJI9_METPE</name>
<dbReference type="InterPro" id="IPR029063">
    <property type="entry name" value="SAM-dependent_MTases_sf"/>
</dbReference>
<proteinExistence type="predicted"/>
<dbReference type="InterPro" id="IPR050714">
    <property type="entry name" value="Cobalamin_biosynth_MTase"/>
</dbReference>
<evidence type="ECO:0000256" key="1">
    <source>
        <dbReference type="ARBA" id="ARBA00004953"/>
    </source>
</evidence>
<reference evidence="7 8" key="1">
    <citation type="journal article" date="2015" name="Genome Announc.">
        <title>Complete Genome Sequence of Methanosphaerula palustris E1-9CT, a Hydrogenotrophic Methanogen Isolated from a Minerotrophic Fen Peatland.</title>
        <authorList>
            <person name="Cadillo-Quiroz H."/>
            <person name="Browne P."/>
            <person name="Kyrpides N."/>
            <person name="Woyke T."/>
            <person name="Goodwin L."/>
            <person name="Detter C."/>
            <person name="Yavitt J.B."/>
            <person name="Zinder S.H."/>
        </authorList>
    </citation>
    <scope>NUCLEOTIDE SEQUENCE [LARGE SCALE GENOMIC DNA]</scope>
    <source>
        <strain evidence="8">ATCC BAA-1556 / DSM 19958 / E1-9c</strain>
    </source>
</reference>
<evidence type="ECO:0000259" key="6">
    <source>
        <dbReference type="Pfam" id="PF13847"/>
    </source>
</evidence>
<dbReference type="GO" id="GO:0032259">
    <property type="term" value="P:methylation"/>
    <property type="evidence" value="ECO:0007669"/>
    <property type="project" value="UniProtKB-KW"/>
</dbReference>
<dbReference type="KEGG" id="mpl:Mpal_1723"/>
<dbReference type="OrthoDB" id="6027at2157"/>
<dbReference type="HOGENOM" id="CLU_094143_1_0_2"/>
<keyword evidence="4 7" id="KW-0808">Transferase</keyword>
<feature type="domain" description="Methyltransferase" evidence="6">
    <location>
        <begin position="24"/>
        <end position="87"/>
    </location>
</feature>
<evidence type="ECO:0000256" key="3">
    <source>
        <dbReference type="ARBA" id="ARBA00022603"/>
    </source>
</evidence>
<dbReference type="RefSeq" id="WP_012618349.1">
    <property type="nucleotide sequence ID" value="NC_011832.1"/>
</dbReference>
<keyword evidence="3 7" id="KW-0489">Methyltransferase</keyword>
<evidence type="ECO:0000256" key="5">
    <source>
        <dbReference type="ARBA" id="ARBA00022691"/>
    </source>
</evidence>